<dbReference type="AlphaFoldDB" id="A0A8B7ZSJ4"/>
<protein>
    <submittedName>
        <fullName evidence="5">Ankyrin repeat and EF-hand domain-containing protein 1-like isoform X1</fullName>
    </submittedName>
</protein>
<dbReference type="SMART" id="SM00248">
    <property type="entry name" value="ANK"/>
    <property type="match status" value="10"/>
</dbReference>
<dbReference type="InterPro" id="IPR002110">
    <property type="entry name" value="Ankyrin_rpt"/>
</dbReference>
<keyword evidence="4" id="KW-1185">Reference proteome</keyword>
<feature type="repeat" description="ANK" evidence="1">
    <location>
        <begin position="560"/>
        <end position="589"/>
    </location>
</feature>
<feature type="repeat" description="ANK" evidence="1">
    <location>
        <begin position="250"/>
        <end position="282"/>
    </location>
</feature>
<accession>A0A8B7ZSJ4</accession>
<name>A0A8B7ZSJ4_ACAPL</name>
<dbReference type="GeneID" id="110988903"/>
<feature type="repeat" description="ANK" evidence="1">
    <location>
        <begin position="80"/>
        <end position="112"/>
    </location>
</feature>
<gene>
    <name evidence="5" type="primary">LOC110988903</name>
</gene>
<dbReference type="PANTHER" id="PTHR24127:SF1">
    <property type="entry name" value="ANKYRIN REPEAT AND EF-HAND DOMAIN-CONTAINING PROTEIN 1"/>
    <property type="match status" value="1"/>
</dbReference>
<feature type="repeat" description="ANK" evidence="1">
    <location>
        <begin position="47"/>
        <end position="79"/>
    </location>
</feature>
<evidence type="ECO:0000313" key="4">
    <source>
        <dbReference type="Proteomes" id="UP000694845"/>
    </source>
</evidence>
<dbReference type="KEGG" id="aplc:110988903"/>
<evidence type="ECO:0000256" key="1">
    <source>
        <dbReference type="PROSITE-ProRule" id="PRU00023"/>
    </source>
</evidence>
<feature type="region of interest" description="Disordered" evidence="2">
    <location>
        <begin position="650"/>
        <end position="706"/>
    </location>
</feature>
<feature type="repeat" description="ANK" evidence="1">
    <location>
        <begin position="217"/>
        <end position="249"/>
    </location>
</feature>
<keyword evidence="1" id="KW-0040">ANK repeat</keyword>
<feature type="compositionally biased region" description="Basic residues" evidence="2">
    <location>
        <begin position="657"/>
        <end position="674"/>
    </location>
</feature>
<dbReference type="PANTHER" id="PTHR24127">
    <property type="entry name" value="ANKYRIN REPEAT AND EF-HAND DOMAIN-CONTAINING PROTEIN 1"/>
    <property type="match status" value="1"/>
</dbReference>
<feature type="domain" description="EF-hand" evidence="3">
    <location>
        <begin position="370"/>
        <end position="405"/>
    </location>
</feature>
<dbReference type="SUPFAM" id="SSF48403">
    <property type="entry name" value="Ankyrin repeat"/>
    <property type="match status" value="2"/>
</dbReference>
<evidence type="ECO:0000256" key="2">
    <source>
        <dbReference type="SAM" id="MobiDB-lite"/>
    </source>
</evidence>
<reference evidence="5" key="1">
    <citation type="submission" date="2025-08" db="UniProtKB">
        <authorList>
            <consortium name="RefSeq"/>
        </authorList>
    </citation>
    <scope>IDENTIFICATION</scope>
</reference>
<feature type="repeat" description="ANK" evidence="1">
    <location>
        <begin position="184"/>
        <end position="216"/>
    </location>
</feature>
<feature type="compositionally biased region" description="Low complexity" evidence="2">
    <location>
        <begin position="689"/>
        <end position="700"/>
    </location>
</feature>
<dbReference type="RefSeq" id="XP_022108548.1">
    <property type="nucleotide sequence ID" value="XM_022252856.1"/>
</dbReference>
<dbReference type="InterPro" id="IPR002048">
    <property type="entry name" value="EF_hand_dom"/>
</dbReference>
<dbReference type="PROSITE" id="PS50088">
    <property type="entry name" value="ANK_REPEAT"/>
    <property type="match status" value="8"/>
</dbReference>
<organism evidence="4 5">
    <name type="scientific">Acanthaster planci</name>
    <name type="common">Crown-of-thorns starfish</name>
    <dbReference type="NCBI Taxonomy" id="133434"/>
    <lineage>
        <taxon>Eukaryota</taxon>
        <taxon>Metazoa</taxon>
        <taxon>Echinodermata</taxon>
        <taxon>Eleutherozoa</taxon>
        <taxon>Asterozoa</taxon>
        <taxon>Asteroidea</taxon>
        <taxon>Valvatacea</taxon>
        <taxon>Valvatida</taxon>
        <taxon>Acanthasteridae</taxon>
        <taxon>Acanthaster</taxon>
    </lineage>
</organism>
<dbReference type="Pfam" id="PF12796">
    <property type="entry name" value="Ank_2"/>
    <property type="match status" value="3"/>
</dbReference>
<dbReference type="Proteomes" id="UP000694845">
    <property type="component" value="Unplaced"/>
</dbReference>
<proteinExistence type="predicted"/>
<dbReference type="OrthoDB" id="539213at2759"/>
<dbReference type="InterPro" id="IPR011992">
    <property type="entry name" value="EF-hand-dom_pair"/>
</dbReference>
<dbReference type="GO" id="GO:0005509">
    <property type="term" value="F:calcium ion binding"/>
    <property type="evidence" value="ECO:0007669"/>
    <property type="project" value="InterPro"/>
</dbReference>
<dbReference type="Gene3D" id="1.25.40.20">
    <property type="entry name" value="Ankyrin repeat-containing domain"/>
    <property type="match status" value="4"/>
</dbReference>
<dbReference type="InterPro" id="IPR052801">
    <property type="entry name" value="Ankyrin-EF-hand"/>
</dbReference>
<dbReference type="PROSITE" id="PS50222">
    <property type="entry name" value="EF_HAND_2"/>
    <property type="match status" value="2"/>
</dbReference>
<evidence type="ECO:0000313" key="5">
    <source>
        <dbReference type="RefSeq" id="XP_022108548.1"/>
    </source>
</evidence>
<feature type="repeat" description="ANK" evidence="1">
    <location>
        <begin position="523"/>
        <end position="547"/>
    </location>
</feature>
<dbReference type="InterPro" id="IPR036770">
    <property type="entry name" value="Ankyrin_rpt-contain_sf"/>
</dbReference>
<sequence>MPIAQTRLEILQVHKFLQCVRNQDKPQIEKLCAHGVPHLINYSEPNDGETGLHLAARVNDDDMVKFLLELGAHPNVVDLKGRTAAMRAAEYGHVQTLDVLASAGSDMKIKDAEGKGILFYCILPTSRHAKCTQIVLECGAECNNVANDGMPLLVLACMESVENEKICLQFLENAADPNSAQPSTSKTPLIEAARSGSVLVCRAILAKGGEVNAMDKNKRTAAHMAAKNGHFDVLHLLCSYGANLSLVDTIGNTMIHYTAEGGFANCLKYLSQRGCKANTKNDDGLLPKVIAKNNGFKDVMKECRKAERLSKKLQGGGKAPTEAWAVRLYDWTHENQTRLMEHFQQMDPDGNEVLSKEDFYDILVTLEAPINEDSFKALFLLHDKTKEGVINYHEFLAGKKYVHKTYLMSAFEKKEKKKKGKKGKKKKGKTKVPMPICIGAEGARTENGEPPEHLIHRHVPFTDTGRFDRDHPPDHPIQDDSAWYLHFPEKTYINVTDAAKMTDLDSLRRAYSHGRSVNTQDKYYKTALMVACAQGNLEVARFLLENGRADVNCQDNFLWTPLHHACLSGQLDVVELLVAHQANINAQAMNGGTPLMRAIQTSAPDIVKYLIEKGCDVMLENRKGDNALDVAKWWADPRVLEIVQAKFESLPQPKEGKKGKGKKGRGKSGQKKAPVRASSVPPIPQGGMTTQTTQDSPTITPRERKGSVLRAASAMAGGIEHHEDITYIPFVAWSNVPNTRELIVKKEQRRMRFGDGIDFPDFRMPFKDNFMKKSEALGGVDSDDDD</sequence>
<dbReference type="Pfam" id="PF00023">
    <property type="entry name" value="Ank"/>
    <property type="match status" value="1"/>
</dbReference>
<dbReference type="SUPFAM" id="SSF47473">
    <property type="entry name" value="EF-hand"/>
    <property type="match status" value="1"/>
</dbReference>
<dbReference type="Pfam" id="PF13499">
    <property type="entry name" value="EF-hand_7"/>
    <property type="match status" value="1"/>
</dbReference>
<dbReference type="Gene3D" id="1.10.238.10">
    <property type="entry name" value="EF-hand"/>
    <property type="match status" value="1"/>
</dbReference>
<feature type="repeat" description="ANK" evidence="1">
    <location>
        <begin position="590"/>
        <end position="622"/>
    </location>
</feature>
<feature type="domain" description="EF-hand" evidence="3">
    <location>
        <begin position="334"/>
        <end position="369"/>
    </location>
</feature>
<dbReference type="PROSITE" id="PS50297">
    <property type="entry name" value="ANK_REP_REGION"/>
    <property type="match status" value="7"/>
</dbReference>
<evidence type="ECO:0000259" key="3">
    <source>
        <dbReference type="PROSITE" id="PS50222"/>
    </source>
</evidence>